<keyword evidence="2" id="KW-1185">Reference proteome</keyword>
<dbReference type="Proteomes" id="UP000006729">
    <property type="component" value="Chromosome 9"/>
</dbReference>
<protein>
    <submittedName>
        <fullName evidence="1">Uncharacterized protein</fullName>
    </submittedName>
</protein>
<evidence type="ECO:0000313" key="2">
    <source>
        <dbReference type="Proteomes" id="UP000006729"/>
    </source>
</evidence>
<sequence length="155" mass="17508">MTTLGATVAGAAWQPWTIPASIEATFKNSSCQPLHQQPSCPQSELKTTTPLSSSNRAWSLPCNDNNRVFIIPAEHQLLPATTAVSRPVEREGTRRQNQKEKKERKERNNREDEEKQKQRGKQQQSATLHHHRLCLCLRNNAITTNNDASSSRTPR</sequence>
<reference evidence="1 2" key="1">
    <citation type="journal article" date="2006" name="Science">
        <title>The genome of black cottonwood, Populus trichocarpa (Torr. &amp; Gray).</title>
        <authorList>
            <person name="Tuskan G.A."/>
            <person name="Difazio S."/>
            <person name="Jansson S."/>
            <person name="Bohlmann J."/>
            <person name="Grigoriev I."/>
            <person name="Hellsten U."/>
            <person name="Putnam N."/>
            <person name="Ralph S."/>
            <person name="Rombauts S."/>
            <person name="Salamov A."/>
            <person name="Schein J."/>
            <person name="Sterck L."/>
            <person name="Aerts A."/>
            <person name="Bhalerao R.R."/>
            <person name="Bhalerao R.P."/>
            <person name="Blaudez D."/>
            <person name="Boerjan W."/>
            <person name="Brun A."/>
            <person name="Brunner A."/>
            <person name="Busov V."/>
            <person name="Campbell M."/>
            <person name="Carlson J."/>
            <person name="Chalot M."/>
            <person name="Chapman J."/>
            <person name="Chen G.L."/>
            <person name="Cooper D."/>
            <person name="Coutinho P.M."/>
            <person name="Couturier J."/>
            <person name="Covert S."/>
            <person name="Cronk Q."/>
            <person name="Cunningham R."/>
            <person name="Davis J."/>
            <person name="Degroeve S."/>
            <person name="Dejardin A."/>
            <person name="Depamphilis C."/>
            <person name="Detter J."/>
            <person name="Dirks B."/>
            <person name="Dubchak I."/>
            <person name="Duplessis S."/>
            <person name="Ehlting J."/>
            <person name="Ellis B."/>
            <person name="Gendler K."/>
            <person name="Goodstein D."/>
            <person name="Gribskov M."/>
            <person name="Grimwood J."/>
            <person name="Groover A."/>
            <person name="Gunter L."/>
            <person name="Hamberger B."/>
            <person name="Heinze B."/>
            <person name="Helariutta Y."/>
            <person name="Henrissat B."/>
            <person name="Holligan D."/>
            <person name="Holt R."/>
            <person name="Huang W."/>
            <person name="Islam-Faridi N."/>
            <person name="Jones S."/>
            <person name="Jones-Rhoades M."/>
            <person name="Jorgensen R."/>
            <person name="Joshi C."/>
            <person name="Kangasjarvi J."/>
            <person name="Karlsson J."/>
            <person name="Kelleher C."/>
            <person name="Kirkpatrick R."/>
            <person name="Kirst M."/>
            <person name="Kohler A."/>
            <person name="Kalluri U."/>
            <person name="Larimer F."/>
            <person name="Leebens-Mack J."/>
            <person name="Leple J.C."/>
            <person name="Locascio P."/>
            <person name="Lou Y."/>
            <person name="Lucas S."/>
            <person name="Martin F."/>
            <person name="Montanini B."/>
            <person name="Napoli C."/>
            <person name="Nelson D.R."/>
            <person name="Nelson C."/>
            <person name="Nieminen K."/>
            <person name="Nilsson O."/>
            <person name="Pereda V."/>
            <person name="Peter G."/>
            <person name="Philippe R."/>
            <person name="Pilate G."/>
            <person name="Poliakov A."/>
            <person name="Razumovskaya J."/>
            <person name="Richardson P."/>
            <person name="Rinaldi C."/>
            <person name="Ritland K."/>
            <person name="Rouze P."/>
            <person name="Ryaboy D."/>
            <person name="Schmutz J."/>
            <person name="Schrader J."/>
            <person name="Segerman B."/>
            <person name="Shin H."/>
            <person name="Siddiqui A."/>
            <person name="Sterky F."/>
            <person name="Terry A."/>
            <person name="Tsai C.J."/>
            <person name="Uberbacher E."/>
            <person name="Unneberg P."/>
            <person name="Vahala J."/>
            <person name="Wall K."/>
            <person name="Wessler S."/>
            <person name="Yang G."/>
            <person name="Yin T."/>
            <person name="Douglas C."/>
            <person name="Marra M."/>
            <person name="Sandberg G."/>
            <person name="Van de Peer Y."/>
            <person name="Rokhsar D."/>
        </authorList>
    </citation>
    <scope>NUCLEOTIDE SEQUENCE [LARGE SCALE GENOMIC DNA]</scope>
    <source>
        <strain evidence="2">cv. Nisqually</strain>
    </source>
</reference>
<dbReference type="EMBL" id="CM009298">
    <property type="protein sequence ID" value="KAI9388036.1"/>
    <property type="molecule type" value="Genomic_DNA"/>
</dbReference>
<proteinExistence type="predicted"/>
<name>A0ACC0SFP8_POPTR</name>
<organism evidence="1 2">
    <name type="scientific">Populus trichocarpa</name>
    <name type="common">Western balsam poplar</name>
    <name type="synonym">Populus balsamifera subsp. trichocarpa</name>
    <dbReference type="NCBI Taxonomy" id="3694"/>
    <lineage>
        <taxon>Eukaryota</taxon>
        <taxon>Viridiplantae</taxon>
        <taxon>Streptophyta</taxon>
        <taxon>Embryophyta</taxon>
        <taxon>Tracheophyta</taxon>
        <taxon>Spermatophyta</taxon>
        <taxon>Magnoliopsida</taxon>
        <taxon>eudicotyledons</taxon>
        <taxon>Gunneridae</taxon>
        <taxon>Pentapetalae</taxon>
        <taxon>rosids</taxon>
        <taxon>fabids</taxon>
        <taxon>Malpighiales</taxon>
        <taxon>Salicaceae</taxon>
        <taxon>Saliceae</taxon>
        <taxon>Populus</taxon>
    </lineage>
</organism>
<accession>A0ACC0SFP8</accession>
<gene>
    <name evidence="1" type="ORF">POPTR_009G004650v4</name>
</gene>
<comment type="caution">
    <text evidence="1">The sequence shown here is derived from an EMBL/GenBank/DDBJ whole genome shotgun (WGS) entry which is preliminary data.</text>
</comment>
<evidence type="ECO:0000313" key="1">
    <source>
        <dbReference type="EMBL" id="KAI9388036.1"/>
    </source>
</evidence>